<dbReference type="EMBL" id="GBXM01045179">
    <property type="protein sequence ID" value="JAH63398.1"/>
    <property type="molecule type" value="Transcribed_RNA"/>
</dbReference>
<reference evidence="1" key="2">
    <citation type="journal article" date="2015" name="Fish Shellfish Immunol.">
        <title>Early steps in the European eel (Anguilla anguilla)-Vibrio vulnificus interaction in the gills: Role of the RtxA13 toxin.</title>
        <authorList>
            <person name="Callol A."/>
            <person name="Pajuelo D."/>
            <person name="Ebbesson L."/>
            <person name="Teles M."/>
            <person name="MacKenzie S."/>
            <person name="Amaro C."/>
        </authorList>
    </citation>
    <scope>NUCLEOTIDE SEQUENCE</scope>
</reference>
<evidence type="ECO:0000313" key="1">
    <source>
        <dbReference type="EMBL" id="JAH63398.1"/>
    </source>
</evidence>
<protein>
    <submittedName>
        <fullName evidence="1">Uncharacterized protein</fullName>
    </submittedName>
</protein>
<proteinExistence type="predicted"/>
<reference evidence="1" key="1">
    <citation type="submission" date="2014-11" db="EMBL/GenBank/DDBJ databases">
        <authorList>
            <person name="Amaro Gonzalez C."/>
        </authorList>
    </citation>
    <scope>NUCLEOTIDE SEQUENCE</scope>
</reference>
<organism evidence="1">
    <name type="scientific">Anguilla anguilla</name>
    <name type="common">European freshwater eel</name>
    <name type="synonym">Muraena anguilla</name>
    <dbReference type="NCBI Taxonomy" id="7936"/>
    <lineage>
        <taxon>Eukaryota</taxon>
        <taxon>Metazoa</taxon>
        <taxon>Chordata</taxon>
        <taxon>Craniata</taxon>
        <taxon>Vertebrata</taxon>
        <taxon>Euteleostomi</taxon>
        <taxon>Actinopterygii</taxon>
        <taxon>Neopterygii</taxon>
        <taxon>Teleostei</taxon>
        <taxon>Anguilliformes</taxon>
        <taxon>Anguillidae</taxon>
        <taxon>Anguilla</taxon>
    </lineage>
</organism>
<name>A0A0E9UEM8_ANGAN</name>
<accession>A0A0E9UEM8</accession>
<sequence length="14" mass="1454">MLALSPCTVCACLE</sequence>